<evidence type="ECO:0000259" key="4">
    <source>
        <dbReference type="Pfam" id="PF01522"/>
    </source>
</evidence>
<evidence type="ECO:0000313" key="6">
    <source>
        <dbReference type="Proteomes" id="UP000011688"/>
    </source>
</evidence>
<evidence type="ECO:0000256" key="1">
    <source>
        <dbReference type="ARBA" id="ARBA00004613"/>
    </source>
</evidence>
<dbReference type="Gene3D" id="2.60.120.260">
    <property type="entry name" value="Galactose-binding domain-like"/>
    <property type="match status" value="1"/>
</dbReference>
<dbReference type="GO" id="GO:0005576">
    <property type="term" value="C:extracellular region"/>
    <property type="evidence" value="ECO:0007669"/>
    <property type="project" value="UniProtKB-SubCell"/>
</dbReference>
<gene>
    <name evidence="5" type="ORF">C491_16852</name>
</gene>
<dbReference type="InterPro" id="IPR051398">
    <property type="entry name" value="Polysacch_Deacetylase"/>
</dbReference>
<dbReference type="Gene3D" id="3.20.20.370">
    <property type="entry name" value="Glycoside hydrolase/deacetylase"/>
    <property type="match status" value="1"/>
</dbReference>
<dbReference type="InterPro" id="IPR002509">
    <property type="entry name" value="NODB_dom"/>
</dbReference>
<feature type="domain" description="NodB homology" evidence="4">
    <location>
        <begin position="207"/>
        <end position="329"/>
    </location>
</feature>
<sequence length="426" mass="47497">MAGCVDQMNSALSNGDDGDGDGEGNGDDSNGTGTDTEDGVEPPELALETEYDSRKEYGQPGEGLDDFEEFDDWDVVDGSAEPDEETYFDGSQSLRLTAEDGGNAVVETEFETMDMSDLDLSVAVRTSTPGNVAIEIQIQDIYGGYASHQLRSVTYRTSDVGWFRTCPGFFEQSSTPLERDAVDTVQIIVHNTGDAEVWVDDLRTHEKPEAGYVMLCWDDGFDDFYDVASPLHDEYGVNAVQAAVRQWTRDQREGIMTVDQLKERQDAGDQIVAHGTHTEFSDLSDEDLDDALRTDKNWAVQEEFEGGHYLVFPHNDFDDRVLDIVSNYYYAGGFNQAGDANLTGVTGFDPLVMPRTIGHDLEIAKRCVDLAAQHRQCTILNFHAFDQDNTMSESAYEDLLEHIDEKGDDVEVIDFDDLWTMRRDGH</sequence>
<evidence type="ECO:0000313" key="5">
    <source>
        <dbReference type="EMBL" id="ELY55402.1"/>
    </source>
</evidence>
<dbReference type="STRING" id="1227497.C491_16852"/>
<dbReference type="CDD" id="cd10970">
    <property type="entry name" value="CE4_DAC_u1_6s"/>
    <property type="match status" value="1"/>
</dbReference>
<dbReference type="AlphaFoldDB" id="L9X1B2"/>
<feature type="compositionally biased region" description="Acidic residues" evidence="3">
    <location>
        <begin position="16"/>
        <end position="26"/>
    </location>
</feature>
<dbReference type="EMBL" id="AOIB01000031">
    <property type="protein sequence ID" value="ELY55402.1"/>
    <property type="molecule type" value="Genomic_DNA"/>
</dbReference>
<reference evidence="5 6" key="1">
    <citation type="journal article" date="2014" name="PLoS Genet.">
        <title>Phylogenetically driven sequencing of extremely halophilic archaea reveals strategies for static and dynamic osmo-response.</title>
        <authorList>
            <person name="Becker E.A."/>
            <person name="Seitzer P.M."/>
            <person name="Tritt A."/>
            <person name="Larsen D."/>
            <person name="Krusor M."/>
            <person name="Yao A.I."/>
            <person name="Wu D."/>
            <person name="Madern D."/>
            <person name="Eisen J.A."/>
            <person name="Darling A.E."/>
            <person name="Facciotti M.T."/>
        </authorList>
    </citation>
    <scope>NUCLEOTIDE SEQUENCE [LARGE SCALE GENOMIC DNA]</scope>
    <source>
        <strain evidence="5 6">DSM 10524</strain>
    </source>
</reference>
<keyword evidence="2" id="KW-0732">Signal</keyword>
<dbReference type="GO" id="GO:0016810">
    <property type="term" value="F:hydrolase activity, acting on carbon-nitrogen (but not peptide) bonds"/>
    <property type="evidence" value="ECO:0007669"/>
    <property type="project" value="InterPro"/>
</dbReference>
<dbReference type="eggNOG" id="arCOG09161">
    <property type="taxonomic scope" value="Archaea"/>
</dbReference>
<protein>
    <submittedName>
        <fullName evidence="5">Polysaccharide deacetylase</fullName>
    </submittedName>
</protein>
<dbReference type="Pfam" id="PF01522">
    <property type="entry name" value="Polysacc_deac_1"/>
    <property type="match status" value="1"/>
</dbReference>
<dbReference type="SUPFAM" id="SSF88713">
    <property type="entry name" value="Glycoside hydrolase/deacetylase"/>
    <property type="match status" value="1"/>
</dbReference>
<evidence type="ECO:0000256" key="2">
    <source>
        <dbReference type="ARBA" id="ARBA00022729"/>
    </source>
</evidence>
<feature type="region of interest" description="Disordered" evidence="3">
    <location>
        <begin position="1"/>
        <end position="67"/>
    </location>
</feature>
<dbReference type="Proteomes" id="UP000011688">
    <property type="component" value="Unassembled WGS sequence"/>
</dbReference>
<keyword evidence="6" id="KW-1185">Reference proteome</keyword>
<comment type="subcellular location">
    <subcellularLocation>
        <location evidence="1">Secreted</location>
    </subcellularLocation>
</comment>
<dbReference type="GO" id="GO:0005975">
    <property type="term" value="P:carbohydrate metabolic process"/>
    <property type="evidence" value="ECO:0007669"/>
    <property type="project" value="InterPro"/>
</dbReference>
<evidence type="ECO:0000256" key="3">
    <source>
        <dbReference type="SAM" id="MobiDB-lite"/>
    </source>
</evidence>
<accession>L9X1B2</accession>
<dbReference type="PANTHER" id="PTHR34216">
    <property type="match status" value="1"/>
</dbReference>
<organism evidence="5 6">
    <name type="scientific">Natronococcus amylolyticus DSM 10524</name>
    <dbReference type="NCBI Taxonomy" id="1227497"/>
    <lineage>
        <taxon>Archaea</taxon>
        <taxon>Methanobacteriati</taxon>
        <taxon>Methanobacteriota</taxon>
        <taxon>Stenosarchaea group</taxon>
        <taxon>Halobacteria</taxon>
        <taxon>Halobacteriales</taxon>
        <taxon>Natrialbaceae</taxon>
        <taxon>Natronococcus</taxon>
    </lineage>
</organism>
<dbReference type="PANTHER" id="PTHR34216:SF3">
    <property type="entry name" value="POLY-BETA-1,6-N-ACETYL-D-GLUCOSAMINE N-DEACETYLASE"/>
    <property type="match status" value="1"/>
</dbReference>
<name>L9X1B2_9EURY</name>
<dbReference type="PATRIC" id="fig|1227497.3.peg.3422"/>
<comment type="caution">
    <text evidence="5">The sequence shown here is derived from an EMBL/GenBank/DDBJ whole genome shotgun (WGS) entry which is preliminary data.</text>
</comment>
<dbReference type="InterPro" id="IPR011330">
    <property type="entry name" value="Glyco_hydro/deAcase_b/a-brl"/>
</dbReference>
<proteinExistence type="predicted"/>